<feature type="active site" description="Charge relay system" evidence="5">
    <location>
        <position position="54"/>
    </location>
</feature>
<dbReference type="EMBL" id="DSVI01000005">
    <property type="protein sequence ID" value="HGT47302.1"/>
    <property type="molecule type" value="Genomic_DNA"/>
</dbReference>
<comment type="similarity">
    <text evidence="1 5">Belongs to the peptidase S8 family.</text>
</comment>
<evidence type="ECO:0000256" key="6">
    <source>
        <dbReference type="SAM" id="SignalP"/>
    </source>
</evidence>
<feature type="active site" description="Charge relay system" evidence="5">
    <location>
        <position position="414"/>
    </location>
</feature>
<proteinExistence type="inferred from homology"/>
<dbReference type="PROSITE" id="PS00137">
    <property type="entry name" value="SUBTILASE_HIS"/>
    <property type="match status" value="1"/>
</dbReference>
<keyword evidence="6" id="KW-0732">Signal</keyword>
<evidence type="ECO:0000256" key="2">
    <source>
        <dbReference type="ARBA" id="ARBA00022670"/>
    </source>
</evidence>
<dbReference type="PRINTS" id="PR00723">
    <property type="entry name" value="SUBTILISIN"/>
</dbReference>
<feature type="signal peptide" evidence="6">
    <location>
        <begin position="1"/>
        <end position="19"/>
    </location>
</feature>
<evidence type="ECO:0000256" key="3">
    <source>
        <dbReference type="ARBA" id="ARBA00022801"/>
    </source>
</evidence>
<dbReference type="InterPro" id="IPR000209">
    <property type="entry name" value="Peptidase_S8/S53_dom"/>
</dbReference>
<dbReference type="PANTHER" id="PTHR43806:SF11">
    <property type="entry name" value="CEREVISIN-RELATED"/>
    <property type="match status" value="1"/>
</dbReference>
<dbReference type="PROSITE" id="PS00138">
    <property type="entry name" value="SUBTILASE_SER"/>
    <property type="match status" value="1"/>
</dbReference>
<feature type="chain" id="PRO_5032689837" description="Peptidase S8/S53 domain-containing protein" evidence="6">
    <location>
        <begin position="20"/>
        <end position="937"/>
    </location>
</feature>
<sequence>MKFIKTIFFIFVFSFIINAQESQTFLALKSTGVEDFLKQHPEYDGRGTIIIVLDTGVDMGIDGLTKTSTGKVKVIDVQDFTGEGDMPFYPAEIKSNGGETLFENSELKYSVKANSDKLLPSLDKKYFIGAFPENHLINSNSNSADLNGNSSTDDVYYFIAYLTSENYWVVYFDLNGNGDLSDEIPLRNYKENFDAFTIKREKGLAPFTMALNIFPEESKVSFFFDDGSHGTHCAGIAAGYNIGEVGLNGVAPGANIIALKIGHNNFPGGATVNESMKKAYLYADKISRERKEPCIVSMSYGVGSEIENNSEMEKFLAKLLKENPYLYVSVSNGNEGPGISSSGLPASSNYVFSSGAVLAKEVARDNYGNELPNDVILHFSSRGGEVSKPDVVSPGAATSTVPNFTAGDKFWGTSMACPYSAGVMSLLLSAAQKEFPDIKIPSQLLYKIIRESATYWKQYTVLDQGGGFINAVNAFELMKKFLQNGEHKKFETYAVSSFAPNQPDNLSANLYIRDASFLSGDEVFSFTIKRENSIKSDKFYRIYNLKTDADWLKLIQRKTYIRNDQPATVNVKPDKSKLKTPGLYTAKISASRDDGSGFPEFEMIATVVIPYEFNSLNNYKMLWKDETVAQGMLKRYFVKIPAGQNSMKIALSRDKLSRKYSRCRYFLHNNDGIQVDISRVLYSVNNDERVENYYFDLTPGVYEIVVDGFFLASEPSTYNLEVEFSSISRIKTESLTKDNSSIDLVNYFNETKTYNLSGELLGLEKEYSLTVDGKGTLKFPFILVKGEKSKEFNFTLTKDDFNKVTDFSFQILDSTGKAVSKNALSYRSGGTVSVELPDDKDSANFVLELIPAFVNKELSAKIFVQELTYLPTPVQLEVKNAGKKSVTLYPNNIKTIDVKFEMPDIYKSDGSLGFGKIYFKSPSTNNTEYQLPINFKY</sequence>
<keyword evidence="3 5" id="KW-0378">Hydrolase</keyword>
<evidence type="ECO:0000256" key="4">
    <source>
        <dbReference type="ARBA" id="ARBA00022825"/>
    </source>
</evidence>
<feature type="active site" description="Charge relay system" evidence="5">
    <location>
        <position position="229"/>
    </location>
</feature>
<dbReference type="GO" id="GO:0006508">
    <property type="term" value="P:proteolysis"/>
    <property type="evidence" value="ECO:0007669"/>
    <property type="project" value="UniProtKB-KW"/>
</dbReference>
<gene>
    <name evidence="8" type="ORF">ENS56_04665</name>
</gene>
<dbReference type="InterPro" id="IPR015500">
    <property type="entry name" value="Peptidase_S8_subtilisin-rel"/>
</dbReference>
<dbReference type="PROSITE" id="PS51892">
    <property type="entry name" value="SUBTILASE"/>
    <property type="match status" value="1"/>
</dbReference>
<dbReference type="InterPro" id="IPR050131">
    <property type="entry name" value="Peptidase_S8_subtilisin-like"/>
</dbReference>
<evidence type="ECO:0000259" key="7">
    <source>
        <dbReference type="Pfam" id="PF00082"/>
    </source>
</evidence>
<protein>
    <recommendedName>
        <fullName evidence="7">Peptidase S8/S53 domain-containing protein</fullName>
    </recommendedName>
</protein>
<organism evidence="8">
    <name type="scientific">Ignavibacterium album</name>
    <dbReference type="NCBI Taxonomy" id="591197"/>
    <lineage>
        <taxon>Bacteria</taxon>
        <taxon>Pseudomonadati</taxon>
        <taxon>Ignavibacteriota</taxon>
        <taxon>Ignavibacteria</taxon>
        <taxon>Ignavibacteriales</taxon>
        <taxon>Ignavibacteriaceae</taxon>
        <taxon>Ignavibacterium</taxon>
    </lineage>
</organism>
<reference evidence="8" key="1">
    <citation type="journal article" date="2020" name="mSystems">
        <title>Genome- and Community-Level Interaction Insights into Carbon Utilization and Element Cycling Functions of Hydrothermarchaeota in Hydrothermal Sediment.</title>
        <authorList>
            <person name="Zhou Z."/>
            <person name="Liu Y."/>
            <person name="Xu W."/>
            <person name="Pan J."/>
            <person name="Luo Z.H."/>
            <person name="Li M."/>
        </authorList>
    </citation>
    <scope>NUCLEOTIDE SEQUENCE [LARGE SCALE GENOMIC DNA]</scope>
    <source>
        <strain evidence="8">SpSt-500</strain>
    </source>
</reference>
<keyword evidence="4 5" id="KW-0720">Serine protease</keyword>
<evidence type="ECO:0000256" key="5">
    <source>
        <dbReference type="PROSITE-ProRule" id="PRU01240"/>
    </source>
</evidence>
<comment type="caution">
    <text evidence="8">The sequence shown here is derived from an EMBL/GenBank/DDBJ whole genome shotgun (WGS) entry which is preliminary data.</text>
</comment>
<dbReference type="InterPro" id="IPR036852">
    <property type="entry name" value="Peptidase_S8/S53_dom_sf"/>
</dbReference>
<keyword evidence="2 5" id="KW-0645">Protease</keyword>
<dbReference type="PANTHER" id="PTHR43806">
    <property type="entry name" value="PEPTIDASE S8"/>
    <property type="match status" value="1"/>
</dbReference>
<evidence type="ECO:0000256" key="1">
    <source>
        <dbReference type="ARBA" id="ARBA00011073"/>
    </source>
</evidence>
<name>A0A832DMY2_9BACT</name>
<accession>A0A832DMY2</accession>
<dbReference type="Gene3D" id="3.40.50.200">
    <property type="entry name" value="Peptidase S8/S53 domain"/>
    <property type="match status" value="2"/>
</dbReference>
<feature type="domain" description="Peptidase S8/S53" evidence="7">
    <location>
        <begin position="45"/>
        <end position="433"/>
    </location>
</feature>
<evidence type="ECO:0000313" key="8">
    <source>
        <dbReference type="EMBL" id="HGT47302.1"/>
    </source>
</evidence>
<dbReference type="SUPFAM" id="SSF52743">
    <property type="entry name" value="Subtilisin-like"/>
    <property type="match status" value="1"/>
</dbReference>
<dbReference type="InterPro" id="IPR023828">
    <property type="entry name" value="Peptidase_S8_Ser-AS"/>
</dbReference>
<dbReference type="Pfam" id="PF00082">
    <property type="entry name" value="Peptidase_S8"/>
    <property type="match status" value="1"/>
</dbReference>
<dbReference type="AlphaFoldDB" id="A0A832DMY2"/>
<dbReference type="InterPro" id="IPR022398">
    <property type="entry name" value="Peptidase_S8_His-AS"/>
</dbReference>
<dbReference type="GO" id="GO:0004252">
    <property type="term" value="F:serine-type endopeptidase activity"/>
    <property type="evidence" value="ECO:0007669"/>
    <property type="project" value="UniProtKB-UniRule"/>
</dbReference>